<evidence type="ECO:0000313" key="2">
    <source>
        <dbReference type="Proteomes" id="UP000536179"/>
    </source>
</evidence>
<keyword evidence="2" id="KW-1185">Reference proteome</keyword>
<dbReference type="AlphaFoldDB" id="A0A7W5DYM7"/>
<sequence>MKTSVINPHQSGAVFGFSPSSVAVNPPESAVVTLATSSPMPSTQCEEMAHMRRRLFRTLEHPDRCMIAIDCGAVSIDQIKQITDHFFDDEAHRENHNLVLAIPTDDAFARSPAFDLVQSIKQSAFENHHDGKVSWLLIHQRETELDALANLVRQQGGQWYGE</sequence>
<dbReference type="Proteomes" id="UP000536179">
    <property type="component" value="Unassembled WGS sequence"/>
</dbReference>
<name>A0A7W5DYM7_9BACT</name>
<gene>
    <name evidence="1" type="ORF">FHS27_002740</name>
</gene>
<accession>A0A7W5DYM7</accession>
<organism evidence="1 2">
    <name type="scientific">Aporhodopirellula rubra</name>
    <dbReference type="NCBI Taxonomy" id="980271"/>
    <lineage>
        <taxon>Bacteria</taxon>
        <taxon>Pseudomonadati</taxon>
        <taxon>Planctomycetota</taxon>
        <taxon>Planctomycetia</taxon>
        <taxon>Pirellulales</taxon>
        <taxon>Pirellulaceae</taxon>
        <taxon>Aporhodopirellula</taxon>
    </lineage>
</organism>
<evidence type="ECO:0000313" key="1">
    <source>
        <dbReference type="EMBL" id="MBB3206926.1"/>
    </source>
</evidence>
<dbReference type="RefSeq" id="WP_184305342.1">
    <property type="nucleotide sequence ID" value="NZ_JACHXU010000008.1"/>
</dbReference>
<comment type="caution">
    <text evidence="1">The sequence shown here is derived from an EMBL/GenBank/DDBJ whole genome shotgun (WGS) entry which is preliminary data.</text>
</comment>
<reference evidence="1 2" key="1">
    <citation type="submission" date="2020-08" db="EMBL/GenBank/DDBJ databases">
        <title>Genomic Encyclopedia of Type Strains, Phase III (KMG-III): the genomes of soil and plant-associated and newly described type strains.</title>
        <authorList>
            <person name="Whitman W."/>
        </authorList>
    </citation>
    <scope>NUCLEOTIDE SEQUENCE [LARGE SCALE GENOMIC DNA]</scope>
    <source>
        <strain evidence="1 2">CECT 8075</strain>
    </source>
</reference>
<proteinExistence type="predicted"/>
<protein>
    <submittedName>
        <fullName evidence="1">Uncharacterized protein</fullName>
    </submittedName>
</protein>
<dbReference type="EMBL" id="JACHXU010000008">
    <property type="protein sequence ID" value="MBB3206926.1"/>
    <property type="molecule type" value="Genomic_DNA"/>
</dbReference>